<gene>
    <name evidence="1" type="ORF">F8O03_11725</name>
</gene>
<dbReference type="RefSeq" id="WP_104254576.1">
    <property type="nucleotide sequence ID" value="NZ_CANKVH010000016.1"/>
</dbReference>
<dbReference type="AlphaFoldDB" id="A0A7J5B1N8"/>
<dbReference type="InterPro" id="IPR036689">
    <property type="entry name" value="ESAT-6-like_sf"/>
</dbReference>
<organism evidence="1 2">
    <name type="scientific">Pseudoclavibacter terrae</name>
    <dbReference type="NCBI Taxonomy" id="1530195"/>
    <lineage>
        <taxon>Bacteria</taxon>
        <taxon>Bacillati</taxon>
        <taxon>Actinomycetota</taxon>
        <taxon>Actinomycetes</taxon>
        <taxon>Micrococcales</taxon>
        <taxon>Microbacteriaceae</taxon>
        <taxon>Pseudoclavibacter</taxon>
    </lineage>
</organism>
<evidence type="ECO:0000313" key="1">
    <source>
        <dbReference type="EMBL" id="KAB1637848.1"/>
    </source>
</evidence>
<protein>
    <recommendedName>
        <fullName evidence="3">WXG100 family type VII secretion target</fullName>
    </recommendedName>
</protein>
<dbReference type="OrthoDB" id="3826998at2"/>
<keyword evidence="2" id="KW-1185">Reference proteome</keyword>
<dbReference type="EMBL" id="WBJX01000003">
    <property type="protein sequence ID" value="KAB1637848.1"/>
    <property type="molecule type" value="Genomic_DNA"/>
</dbReference>
<name>A0A7J5B1N8_9MICO</name>
<dbReference type="Proteomes" id="UP000490386">
    <property type="component" value="Unassembled WGS sequence"/>
</dbReference>
<evidence type="ECO:0008006" key="3">
    <source>
        <dbReference type="Google" id="ProtNLM"/>
    </source>
</evidence>
<accession>A0A7J5B1N8</accession>
<comment type="caution">
    <text evidence="1">The sequence shown here is derived from an EMBL/GenBank/DDBJ whole genome shotgun (WGS) entry which is preliminary data.</text>
</comment>
<proteinExistence type="predicted"/>
<evidence type="ECO:0000313" key="2">
    <source>
        <dbReference type="Proteomes" id="UP000490386"/>
    </source>
</evidence>
<dbReference type="Gene3D" id="1.10.287.1060">
    <property type="entry name" value="ESAT-6-like"/>
    <property type="match status" value="1"/>
</dbReference>
<reference evidence="1 2" key="1">
    <citation type="submission" date="2019-09" db="EMBL/GenBank/DDBJ databases">
        <title>Phylogeny of genus Pseudoclavibacter and closely related genus.</title>
        <authorList>
            <person name="Li Y."/>
        </authorList>
    </citation>
    <scope>NUCLEOTIDE SEQUENCE [LARGE SCALE GENOMIC DNA]</scope>
    <source>
        <strain evidence="1 2">THG-MD12</strain>
    </source>
</reference>
<dbReference type="SUPFAM" id="SSF140453">
    <property type="entry name" value="EsxAB dimer-like"/>
    <property type="match status" value="1"/>
</dbReference>
<sequence length="115" mass="12063">MKFAMEDQTLVTLGNKSQTESDDLGELVKQLFDAAEPLSSTFNGPAKASFNNFKSKTDEISNALNSALVGIVTSISGQNKAFVAAADDGAATHEAAAGSTDFSSESFLTRIRPQA</sequence>